<comment type="caution">
    <text evidence="1">The sequence shown here is derived from an EMBL/GenBank/DDBJ whole genome shotgun (WGS) entry which is preliminary data.</text>
</comment>
<protein>
    <submittedName>
        <fullName evidence="1">Uncharacterized protein</fullName>
    </submittedName>
</protein>
<proteinExistence type="predicted"/>
<gene>
    <name evidence="1" type="ORF">EVAR_27943_1</name>
</gene>
<reference evidence="1 2" key="1">
    <citation type="journal article" date="2019" name="Commun. Biol.">
        <title>The bagworm genome reveals a unique fibroin gene that provides high tensile strength.</title>
        <authorList>
            <person name="Kono N."/>
            <person name="Nakamura H."/>
            <person name="Ohtoshi R."/>
            <person name="Tomita M."/>
            <person name="Numata K."/>
            <person name="Arakawa K."/>
        </authorList>
    </citation>
    <scope>NUCLEOTIDE SEQUENCE [LARGE SCALE GENOMIC DNA]</scope>
</reference>
<dbReference type="AlphaFoldDB" id="A0A4C1UVL0"/>
<accession>A0A4C1UVL0</accession>
<sequence length="74" mass="8383">MLDEYLYQEISAERACVQRKRKDAHAPDRAALVTALRAIPTPDHVTDTAVRPLRLSPASVHRVQLELCVITEYL</sequence>
<keyword evidence="2" id="KW-1185">Reference proteome</keyword>
<organism evidence="1 2">
    <name type="scientific">Eumeta variegata</name>
    <name type="common">Bagworm moth</name>
    <name type="synonym">Eumeta japonica</name>
    <dbReference type="NCBI Taxonomy" id="151549"/>
    <lineage>
        <taxon>Eukaryota</taxon>
        <taxon>Metazoa</taxon>
        <taxon>Ecdysozoa</taxon>
        <taxon>Arthropoda</taxon>
        <taxon>Hexapoda</taxon>
        <taxon>Insecta</taxon>
        <taxon>Pterygota</taxon>
        <taxon>Neoptera</taxon>
        <taxon>Endopterygota</taxon>
        <taxon>Lepidoptera</taxon>
        <taxon>Glossata</taxon>
        <taxon>Ditrysia</taxon>
        <taxon>Tineoidea</taxon>
        <taxon>Psychidae</taxon>
        <taxon>Oiketicinae</taxon>
        <taxon>Eumeta</taxon>
    </lineage>
</organism>
<dbReference type="Proteomes" id="UP000299102">
    <property type="component" value="Unassembled WGS sequence"/>
</dbReference>
<evidence type="ECO:0000313" key="2">
    <source>
        <dbReference type="Proteomes" id="UP000299102"/>
    </source>
</evidence>
<dbReference type="EMBL" id="BGZK01000231">
    <property type="protein sequence ID" value="GBP30329.1"/>
    <property type="molecule type" value="Genomic_DNA"/>
</dbReference>
<evidence type="ECO:0000313" key="1">
    <source>
        <dbReference type="EMBL" id="GBP30329.1"/>
    </source>
</evidence>
<name>A0A4C1UVL0_EUMVA</name>